<dbReference type="KEGG" id="serw:FY030_08900"/>
<dbReference type="PIRSF" id="PIRSF005578">
    <property type="entry name" value="TlyA"/>
    <property type="match status" value="1"/>
</dbReference>
<dbReference type="SUPFAM" id="SSF55174">
    <property type="entry name" value="Alpha-L RNA-binding motif"/>
    <property type="match status" value="1"/>
</dbReference>
<evidence type="ECO:0000313" key="6">
    <source>
        <dbReference type="Proteomes" id="UP000326546"/>
    </source>
</evidence>
<dbReference type="PANTHER" id="PTHR32319">
    <property type="entry name" value="BACTERIAL HEMOLYSIN-LIKE PROTEIN"/>
    <property type="match status" value="1"/>
</dbReference>
<evidence type="ECO:0000256" key="1">
    <source>
        <dbReference type="ARBA" id="ARBA00022884"/>
    </source>
</evidence>
<dbReference type="Gene3D" id="3.10.290.10">
    <property type="entry name" value="RNA-binding S4 domain"/>
    <property type="match status" value="1"/>
</dbReference>
<dbReference type="EMBL" id="CP044427">
    <property type="protein sequence ID" value="QFG68807.1"/>
    <property type="molecule type" value="Genomic_DNA"/>
</dbReference>
<dbReference type="InterPro" id="IPR029063">
    <property type="entry name" value="SAM-dependent_MTases_sf"/>
</dbReference>
<keyword evidence="1 3" id="KW-0694">RNA-binding</keyword>
<dbReference type="Pfam" id="PF01728">
    <property type="entry name" value="FtsJ"/>
    <property type="match status" value="1"/>
</dbReference>
<protein>
    <submittedName>
        <fullName evidence="5">TlyA family RNA methyltransferase</fullName>
    </submittedName>
</protein>
<dbReference type="GO" id="GO:0003723">
    <property type="term" value="F:RNA binding"/>
    <property type="evidence" value="ECO:0007669"/>
    <property type="project" value="UniProtKB-KW"/>
</dbReference>
<comment type="similarity">
    <text evidence="2">Belongs to the TlyA family.</text>
</comment>
<evidence type="ECO:0000259" key="4">
    <source>
        <dbReference type="SMART" id="SM00363"/>
    </source>
</evidence>
<dbReference type="GO" id="GO:0008168">
    <property type="term" value="F:methyltransferase activity"/>
    <property type="evidence" value="ECO:0007669"/>
    <property type="project" value="UniProtKB-KW"/>
</dbReference>
<proteinExistence type="inferred from homology"/>
<dbReference type="PANTHER" id="PTHR32319:SF0">
    <property type="entry name" value="BACTERIAL HEMOLYSIN-LIKE PROTEIN"/>
    <property type="match status" value="1"/>
</dbReference>
<accession>A0A5J6V5D0</accession>
<sequence>MTREAGGGEQGRLGQEPQRLDREVVRRDLARTRSQAAQLIRAGRVLVDDRVVTRAGVAVTPGQQVSLRAAAHDETSWIVRGWVGRGSLKLDHAFTAWEPEGLAVRGRRCLDVGASTGGFTQVLLERGAAHVVALDVGHNQLDPRVATDLRVTERSGTNIREVDPAQVGGPFDVVVADLSFISLTLVLPVLHTLSRPGADLVLLVKPQFEVGKERLGKDGLVRRVQDRYEVLEALEGHARTVGLAPVDLHRSPVVGGTGNVEYLWWLRRCPGGMMDCGRGPAELAARRGVLRLEEDA</sequence>
<dbReference type="OrthoDB" id="9784736at2"/>
<organism evidence="5 6">
    <name type="scientific">Ornithinimicrobium pratense</name>
    <dbReference type="NCBI Taxonomy" id="2593973"/>
    <lineage>
        <taxon>Bacteria</taxon>
        <taxon>Bacillati</taxon>
        <taxon>Actinomycetota</taxon>
        <taxon>Actinomycetes</taxon>
        <taxon>Micrococcales</taxon>
        <taxon>Ornithinimicrobiaceae</taxon>
        <taxon>Ornithinimicrobium</taxon>
    </lineage>
</organism>
<dbReference type="AlphaFoldDB" id="A0A5J6V5D0"/>
<keyword evidence="6" id="KW-1185">Reference proteome</keyword>
<keyword evidence="5" id="KW-0808">Transferase</keyword>
<evidence type="ECO:0000313" key="5">
    <source>
        <dbReference type="EMBL" id="QFG68807.1"/>
    </source>
</evidence>
<dbReference type="CDD" id="cd00165">
    <property type="entry name" value="S4"/>
    <property type="match status" value="1"/>
</dbReference>
<dbReference type="InterPro" id="IPR002877">
    <property type="entry name" value="RNA_MeTrfase_FtsJ_dom"/>
</dbReference>
<dbReference type="InterPro" id="IPR002942">
    <property type="entry name" value="S4_RNA-bd"/>
</dbReference>
<dbReference type="InterPro" id="IPR047048">
    <property type="entry name" value="TlyA"/>
</dbReference>
<name>A0A5J6V5D0_9MICO</name>
<reference evidence="5 6" key="1">
    <citation type="submission" date="2019-09" db="EMBL/GenBank/DDBJ databases">
        <title>Serinicoccus pratensis sp. nov., isolated from meadow soil.</title>
        <authorList>
            <person name="Zhang W."/>
        </authorList>
    </citation>
    <scope>NUCLEOTIDE SEQUENCE [LARGE SCALE GENOMIC DNA]</scope>
    <source>
        <strain evidence="5 6">W204</strain>
    </source>
</reference>
<dbReference type="Pfam" id="PF01479">
    <property type="entry name" value="S4"/>
    <property type="match status" value="1"/>
</dbReference>
<evidence type="ECO:0000256" key="3">
    <source>
        <dbReference type="PROSITE-ProRule" id="PRU00182"/>
    </source>
</evidence>
<dbReference type="SMART" id="SM00363">
    <property type="entry name" value="S4"/>
    <property type="match status" value="1"/>
</dbReference>
<dbReference type="CDD" id="cd02440">
    <property type="entry name" value="AdoMet_MTases"/>
    <property type="match status" value="1"/>
</dbReference>
<evidence type="ECO:0000256" key="2">
    <source>
        <dbReference type="ARBA" id="ARBA00029460"/>
    </source>
</evidence>
<dbReference type="InterPro" id="IPR004538">
    <property type="entry name" value="Hemolysin_A/TlyA"/>
</dbReference>
<dbReference type="Gene3D" id="3.40.50.150">
    <property type="entry name" value="Vaccinia Virus protein VP39"/>
    <property type="match status" value="1"/>
</dbReference>
<dbReference type="RefSeq" id="WP_158061193.1">
    <property type="nucleotide sequence ID" value="NZ_CP044427.1"/>
</dbReference>
<dbReference type="PROSITE" id="PS50889">
    <property type="entry name" value="S4"/>
    <property type="match status" value="1"/>
</dbReference>
<dbReference type="SUPFAM" id="SSF53335">
    <property type="entry name" value="S-adenosyl-L-methionine-dependent methyltransferases"/>
    <property type="match status" value="1"/>
</dbReference>
<feature type="domain" description="RNA-binding S4" evidence="4">
    <location>
        <begin position="18"/>
        <end position="83"/>
    </location>
</feature>
<dbReference type="Proteomes" id="UP000326546">
    <property type="component" value="Chromosome"/>
</dbReference>
<dbReference type="GO" id="GO:0032259">
    <property type="term" value="P:methylation"/>
    <property type="evidence" value="ECO:0007669"/>
    <property type="project" value="UniProtKB-KW"/>
</dbReference>
<dbReference type="InterPro" id="IPR036986">
    <property type="entry name" value="S4_RNA-bd_sf"/>
</dbReference>
<gene>
    <name evidence="5" type="ORF">FY030_08900</name>
</gene>
<keyword evidence="5" id="KW-0489">Methyltransferase</keyword>